<reference evidence="9" key="2">
    <citation type="journal article" date="2021" name="PeerJ">
        <title>Extensive microbial diversity within the chicken gut microbiome revealed by metagenomics and culture.</title>
        <authorList>
            <person name="Gilroy R."/>
            <person name="Ravi A."/>
            <person name="Getino M."/>
            <person name="Pursley I."/>
            <person name="Horton D.L."/>
            <person name="Alikhan N.F."/>
            <person name="Baker D."/>
            <person name="Gharbi K."/>
            <person name="Hall N."/>
            <person name="Watson M."/>
            <person name="Adriaenssens E.M."/>
            <person name="Foster-Nyarko E."/>
            <person name="Jarju S."/>
            <person name="Secka A."/>
            <person name="Antonio M."/>
            <person name="Oren A."/>
            <person name="Chaudhuri R.R."/>
            <person name="La Ragione R."/>
            <person name="Hildebrand F."/>
            <person name="Pallen M.J."/>
        </authorList>
    </citation>
    <scope>NUCLEOTIDE SEQUENCE</scope>
    <source>
        <strain evidence="9">ChiW16-3235</strain>
    </source>
</reference>
<dbReference type="PANTHER" id="PTHR22807:SF30">
    <property type="entry name" value="28S RRNA (CYTOSINE(4447)-C(5))-METHYLTRANSFERASE-RELATED"/>
    <property type="match status" value="1"/>
</dbReference>
<dbReference type="PROSITE" id="PS51686">
    <property type="entry name" value="SAM_MT_RSMB_NOP"/>
    <property type="match status" value="1"/>
</dbReference>
<dbReference type="CDD" id="cd21147">
    <property type="entry name" value="RsmF_methylt_CTD1"/>
    <property type="match status" value="1"/>
</dbReference>
<dbReference type="Pfam" id="PF17125">
    <property type="entry name" value="Methyltr_RsmF_N"/>
    <property type="match status" value="1"/>
</dbReference>
<dbReference type="PANTHER" id="PTHR22807">
    <property type="entry name" value="NOP2 YEAST -RELATED NOL1/NOP2/FMU SUN DOMAIN-CONTAINING"/>
    <property type="match status" value="1"/>
</dbReference>
<dbReference type="GO" id="GO:0008173">
    <property type="term" value="F:RNA methyltransferase activity"/>
    <property type="evidence" value="ECO:0007669"/>
    <property type="project" value="InterPro"/>
</dbReference>
<feature type="binding site" evidence="7">
    <location>
        <begin position="108"/>
        <end position="114"/>
    </location>
    <ligand>
        <name>S-adenosyl-L-methionine</name>
        <dbReference type="ChEBI" id="CHEBI:59789"/>
    </ligand>
</feature>
<evidence type="ECO:0000256" key="1">
    <source>
        <dbReference type="ARBA" id="ARBA00007494"/>
    </source>
</evidence>
<evidence type="ECO:0000259" key="8">
    <source>
        <dbReference type="PROSITE" id="PS51686"/>
    </source>
</evidence>
<evidence type="ECO:0000313" key="9">
    <source>
        <dbReference type="EMBL" id="HIR67537.1"/>
    </source>
</evidence>
<dbReference type="PROSITE" id="PS01153">
    <property type="entry name" value="NOL1_NOP2_SUN"/>
    <property type="match status" value="1"/>
</dbReference>
<dbReference type="InterPro" id="IPR049560">
    <property type="entry name" value="MeTrfase_RsmB-F_NOP2_cat"/>
</dbReference>
<dbReference type="PRINTS" id="PR02008">
    <property type="entry name" value="RCMTFAMILY"/>
</dbReference>
<keyword evidence="6 7" id="KW-0694">RNA-binding</keyword>
<dbReference type="Pfam" id="PF01189">
    <property type="entry name" value="Methyltr_RsmB-F"/>
    <property type="match status" value="1"/>
</dbReference>
<keyword evidence="3 7" id="KW-0489">Methyltransferase</keyword>
<dbReference type="InterPro" id="IPR023267">
    <property type="entry name" value="RCMT"/>
</dbReference>
<keyword evidence="4 7" id="KW-0808">Transferase</keyword>
<keyword evidence="5 7" id="KW-0949">S-adenosyl-L-methionine</keyword>
<comment type="similarity">
    <text evidence="1 7">Belongs to the class I-like SAM-binding methyltransferase superfamily. RsmB/NOP family.</text>
</comment>
<dbReference type="Gene3D" id="3.40.50.150">
    <property type="entry name" value="Vaccinia Virus protein VP39"/>
    <property type="match status" value="1"/>
</dbReference>
<evidence type="ECO:0000256" key="3">
    <source>
        <dbReference type="ARBA" id="ARBA00022603"/>
    </source>
</evidence>
<comment type="caution">
    <text evidence="7">Lacks conserved residue(s) required for the propagation of feature annotation.</text>
</comment>
<dbReference type="SUPFAM" id="SSF53335">
    <property type="entry name" value="S-adenosyl-L-methionine-dependent methyltransferases"/>
    <property type="match status" value="1"/>
</dbReference>
<name>A0A9D1JA04_9FIRM</name>
<proteinExistence type="inferred from homology"/>
<dbReference type="InterPro" id="IPR031341">
    <property type="entry name" value="Methyltr_RsmF_N"/>
</dbReference>
<dbReference type="CDD" id="cd02440">
    <property type="entry name" value="AdoMet_MTases"/>
    <property type="match status" value="1"/>
</dbReference>
<feature type="binding site" evidence="7">
    <location>
        <position position="132"/>
    </location>
    <ligand>
        <name>S-adenosyl-L-methionine</name>
        <dbReference type="ChEBI" id="CHEBI:59789"/>
    </ligand>
</feature>
<dbReference type="Pfam" id="PF17126">
    <property type="entry name" value="RsmF_methylt_CI"/>
    <property type="match status" value="1"/>
</dbReference>
<comment type="caution">
    <text evidence="9">The sequence shown here is derived from an EMBL/GenBank/DDBJ whole genome shotgun (WGS) entry which is preliminary data.</text>
</comment>
<dbReference type="InterPro" id="IPR029063">
    <property type="entry name" value="SAM-dependent_MTases_sf"/>
</dbReference>
<evidence type="ECO:0000256" key="6">
    <source>
        <dbReference type="ARBA" id="ARBA00022884"/>
    </source>
</evidence>
<dbReference type="EMBL" id="DVHK01000116">
    <property type="protein sequence ID" value="HIR67537.1"/>
    <property type="molecule type" value="Genomic_DNA"/>
</dbReference>
<dbReference type="Proteomes" id="UP000823913">
    <property type="component" value="Unassembled WGS sequence"/>
</dbReference>
<dbReference type="GO" id="GO:0003723">
    <property type="term" value="F:RNA binding"/>
    <property type="evidence" value="ECO:0007669"/>
    <property type="project" value="UniProtKB-UniRule"/>
</dbReference>
<feature type="active site" description="Nucleophile" evidence="7">
    <location>
        <position position="230"/>
    </location>
</feature>
<dbReference type="InterPro" id="IPR027391">
    <property type="entry name" value="Nol1_Nop2_Fmu_2"/>
</dbReference>
<protein>
    <submittedName>
        <fullName evidence="9">RsmF rRNA methyltransferase first C-terminal domain-containing protein</fullName>
    </submittedName>
</protein>
<feature type="binding site" evidence="7">
    <location>
        <position position="177"/>
    </location>
    <ligand>
        <name>S-adenosyl-L-methionine</name>
        <dbReference type="ChEBI" id="CHEBI:59789"/>
    </ligand>
</feature>
<gene>
    <name evidence="9" type="ORF">IAB94_05780</name>
</gene>
<evidence type="ECO:0000256" key="5">
    <source>
        <dbReference type="ARBA" id="ARBA00022691"/>
    </source>
</evidence>
<dbReference type="Gene3D" id="2.30.130.60">
    <property type="match status" value="1"/>
</dbReference>
<dbReference type="GO" id="GO:0001510">
    <property type="term" value="P:RNA methylation"/>
    <property type="evidence" value="ECO:0007669"/>
    <property type="project" value="InterPro"/>
</dbReference>
<keyword evidence="2" id="KW-0963">Cytoplasm</keyword>
<dbReference type="InterPro" id="IPR031340">
    <property type="entry name" value="RsmF_methylt_CI"/>
</dbReference>
<dbReference type="Pfam" id="PF13636">
    <property type="entry name" value="Methyltranf_PUA"/>
    <property type="match status" value="1"/>
</dbReference>
<sequence length="428" mass="46570">MIDLPAQFVGRMKNELGGEADEFFASYDLPAAKAIRVNTLKTTVERFKEISPFALQPVPWESSGFYVEDEKPGKTVLHAAGAYYVQEPSAMCAAPLLNARGGRVLDLCSAPGGKGTQLAQYMAGDGIIYLNEINFRRAKILSSNVERLGIKNAAVVCASPQTLALRAQGFFDKILVDAPCSGEGMFKKEPNAVAEWSEENVKMCAARQSGILDCAAQMLAEGGTLVYSTCTFAREEDEGQIADFLQTHPEFCLTEERKLMPHRGRGEGHYAALLKKYGGVATQRGSDAHAVRPRADKKAEALFKDFASRCLSIGFERLHSVADRLYSLPEGYVDFGVQTLRAGIELGEISNGRFIPSHSLAMCLSPRQARFIELDQSTALSYLSGNTFPCGQTEGWAVASYLGFSLGWCKVSGGVAKNHLPKALRINN</sequence>
<dbReference type="Gene3D" id="3.30.70.1170">
    <property type="entry name" value="Sun protein, domain 3"/>
    <property type="match status" value="1"/>
</dbReference>
<dbReference type="AlphaFoldDB" id="A0A9D1JA04"/>
<feature type="domain" description="SAM-dependent MTase RsmB/NOP-type" evidence="8">
    <location>
        <begin position="15"/>
        <end position="310"/>
    </location>
</feature>
<dbReference type="InterPro" id="IPR001678">
    <property type="entry name" value="MeTrfase_RsmB-F_NOP2_dom"/>
</dbReference>
<evidence type="ECO:0000313" key="10">
    <source>
        <dbReference type="Proteomes" id="UP000823913"/>
    </source>
</evidence>
<reference evidence="9" key="1">
    <citation type="submission" date="2020-10" db="EMBL/GenBank/DDBJ databases">
        <authorList>
            <person name="Gilroy R."/>
        </authorList>
    </citation>
    <scope>NUCLEOTIDE SEQUENCE</scope>
    <source>
        <strain evidence="9">ChiW16-3235</strain>
    </source>
</reference>
<accession>A0A9D1JA04</accession>
<dbReference type="InterPro" id="IPR018314">
    <property type="entry name" value="RsmB/NOL1/NOP2-like_CS"/>
</dbReference>
<evidence type="ECO:0000256" key="4">
    <source>
        <dbReference type="ARBA" id="ARBA00022679"/>
    </source>
</evidence>
<evidence type="ECO:0000256" key="2">
    <source>
        <dbReference type="ARBA" id="ARBA00022490"/>
    </source>
</evidence>
<organism evidence="9 10">
    <name type="scientific">Candidatus Coproplasma avicola</name>
    <dbReference type="NCBI Taxonomy" id="2840744"/>
    <lineage>
        <taxon>Bacteria</taxon>
        <taxon>Bacillati</taxon>
        <taxon>Bacillota</taxon>
        <taxon>Clostridia</taxon>
        <taxon>Eubacteriales</taxon>
        <taxon>Candidatus Coproplasma</taxon>
    </lineage>
</organism>
<evidence type="ECO:0000256" key="7">
    <source>
        <dbReference type="PROSITE-ProRule" id="PRU01023"/>
    </source>
</evidence>